<dbReference type="GO" id="GO:0015473">
    <property type="term" value="F:fimbrial usher porin activity"/>
    <property type="evidence" value="ECO:0007669"/>
    <property type="project" value="InterPro"/>
</dbReference>
<sequence length="767" mass="84589">MRWCRLVTVLLGIALAVGAHAASPEYAWAQAHLNGQQRGSVLIVRMPERDVIWLEQRTLQDWGLLDLASQVVREFDGTAFIALTSIRGLSAEWHDAEARLDIKIDASALPYQQLQVGSRPITPAVAARSLGAHLNYDLLGAHQSGGKTSASAFFHLTAFGAFGSISNGLSWRDDALNGPSWLRLETSWNHDVLDRAWRIKLGDLTSASDAFGTRYRVAGVQWKKEFSIRPNELTFAPPVITGLADVPSQVELFINGVRRSRLQAQPGPFEINDAPVLTGAGSAELRLTNVLGEQVVQQINYYVDPSLLRRGLWDFDLSAGWRRESFGVESFDYGAAQAQALIRHGVTDRATLEARAVLAERQHQAELRYVFQFLDWPLTVTTGAGAAQLQSGAYAPFGRFGLSWRWQRLFAGIQALSADTNADDSSPLPLQRQVLARAGFNVGLWSVALDTLYRRRNASDRFERRNLRLSRAFRTKAGHFSVYAGAFRNSDSQAEDESGLHAGLSWSPQHTQRVAISARGGAQSQTYSSYQYRSPHDLGHQAEIHNLNDGGKATWVGQYTGRYSQAQVRARAQTDHFGESLQAGAQGAIGLIEGRWFSARPLGASYALVSVQDHPGVPIYMHNRMVARTNARGLAIMPELLAYQSNEVRVDPLDLPLQSLIDDTGVRFTPSAFAGVLVDIPVSTDTGVELRLMRDPFSPVPAGAVIYRDGDDARFFVGSGGASYVEVRHAEEHFKAYWEGGQCRFQISRSQLRQELQPDLGALPCRP</sequence>
<dbReference type="AlphaFoldDB" id="A0A1Y1SGX6"/>
<gene>
    <name evidence="2" type="ORF">ATO7_03535</name>
</gene>
<dbReference type="Pfam" id="PF00577">
    <property type="entry name" value="Usher"/>
    <property type="match status" value="2"/>
</dbReference>
<dbReference type="RefSeq" id="WP_083559583.1">
    <property type="nucleotide sequence ID" value="NZ_AQQV01000001.1"/>
</dbReference>
<organism evidence="2 3">
    <name type="scientific">Oceanococcus atlanticus</name>
    <dbReference type="NCBI Taxonomy" id="1317117"/>
    <lineage>
        <taxon>Bacteria</taxon>
        <taxon>Pseudomonadati</taxon>
        <taxon>Pseudomonadota</taxon>
        <taxon>Gammaproteobacteria</taxon>
        <taxon>Chromatiales</taxon>
        <taxon>Oceanococcaceae</taxon>
        <taxon>Oceanococcus</taxon>
    </lineage>
</organism>
<dbReference type="PANTHER" id="PTHR30451:SF5">
    <property type="entry name" value="SLR0019 PROTEIN"/>
    <property type="match status" value="1"/>
</dbReference>
<keyword evidence="1" id="KW-0732">Signal</keyword>
<feature type="chain" id="PRO_5013050428" evidence="1">
    <location>
        <begin position="22"/>
        <end position="767"/>
    </location>
</feature>
<dbReference type="EMBL" id="AQQV01000001">
    <property type="protein sequence ID" value="ORE88916.1"/>
    <property type="molecule type" value="Genomic_DNA"/>
</dbReference>
<dbReference type="Gene3D" id="2.60.40.3110">
    <property type="match status" value="1"/>
</dbReference>
<proteinExistence type="predicted"/>
<dbReference type="STRING" id="1317117.ATO7_03535"/>
<evidence type="ECO:0000313" key="2">
    <source>
        <dbReference type="EMBL" id="ORE88916.1"/>
    </source>
</evidence>
<dbReference type="PANTHER" id="PTHR30451">
    <property type="entry name" value="OUTER MEMBRANE USHER PROTEIN"/>
    <property type="match status" value="1"/>
</dbReference>
<comment type="caution">
    <text evidence="2">The sequence shown here is derived from an EMBL/GenBank/DDBJ whole genome shotgun (WGS) entry which is preliminary data.</text>
</comment>
<dbReference type="Proteomes" id="UP000192342">
    <property type="component" value="Unassembled WGS sequence"/>
</dbReference>
<name>A0A1Y1SGX6_9GAMM</name>
<protein>
    <submittedName>
        <fullName evidence="2">Fimbrial biogenesis outer membrane usher protein</fullName>
    </submittedName>
</protein>
<evidence type="ECO:0000256" key="1">
    <source>
        <dbReference type="SAM" id="SignalP"/>
    </source>
</evidence>
<dbReference type="GO" id="GO:0009279">
    <property type="term" value="C:cell outer membrane"/>
    <property type="evidence" value="ECO:0007669"/>
    <property type="project" value="TreeGrafter"/>
</dbReference>
<dbReference type="InterPro" id="IPR042186">
    <property type="entry name" value="FimD_plug_dom"/>
</dbReference>
<dbReference type="Gene3D" id="2.60.40.2610">
    <property type="entry name" value="Outer membrane usher protein FimD, plug domain"/>
    <property type="match status" value="1"/>
</dbReference>
<reference evidence="2 3" key="1">
    <citation type="submission" date="2013-04" db="EMBL/GenBank/DDBJ databases">
        <title>Oceanococcus atlanticus 22II-S10r2 Genome Sequencing.</title>
        <authorList>
            <person name="Lai Q."/>
            <person name="Li G."/>
            <person name="Shao Z."/>
        </authorList>
    </citation>
    <scope>NUCLEOTIDE SEQUENCE [LARGE SCALE GENOMIC DNA]</scope>
    <source>
        <strain evidence="2 3">22II-S10r2</strain>
    </source>
</reference>
<dbReference type="InterPro" id="IPR000015">
    <property type="entry name" value="Fimb_usher"/>
</dbReference>
<accession>A0A1Y1SGX6</accession>
<dbReference type="GO" id="GO:0009297">
    <property type="term" value="P:pilus assembly"/>
    <property type="evidence" value="ECO:0007669"/>
    <property type="project" value="InterPro"/>
</dbReference>
<feature type="signal peptide" evidence="1">
    <location>
        <begin position="1"/>
        <end position="21"/>
    </location>
</feature>
<dbReference type="OrthoDB" id="8587at2"/>
<evidence type="ECO:0000313" key="3">
    <source>
        <dbReference type="Proteomes" id="UP000192342"/>
    </source>
</evidence>
<keyword evidence="3" id="KW-1185">Reference proteome</keyword>